<dbReference type="AlphaFoldDB" id="A0A9D4NNB5"/>
<dbReference type="EMBL" id="SDOV01000010">
    <property type="protein sequence ID" value="KAH7636566.1"/>
    <property type="molecule type" value="Genomic_DNA"/>
</dbReference>
<name>A0A9D4NNB5_DERFA</name>
<reference evidence="1" key="2">
    <citation type="journal article" date="2021" name="World Allergy Organ. J.">
        <title>Chromosome-level assembly of Dermatophagoides farinae genome and transcriptome reveals two novel allergens Der f 37 and Der f 39.</title>
        <authorList>
            <person name="Chen J."/>
            <person name="Cai Z."/>
            <person name="Fan D."/>
            <person name="Hu J."/>
            <person name="Hou Y."/>
            <person name="He Y."/>
            <person name="Zhang Z."/>
            <person name="Zhao Z."/>
            <person name="Gao P."/>
            <person name="Hu W."/>
            <person name="Sun J."/>
            <person name="Li J."/>
            <person name="Ji K."/>
        </authorList>
    </citation>
    <scope>NUCLEOTIDE SEQUENCE</scope>
    <source>
        <strain evidence="1">JKM2019</strain>
    </source>
</reference>
<gene>
    <name evidence="1" type="ORF">HUG17_10536</name>
</gene>
<accession>A0A9D4NNB5</accession>
<sequence>MDTILIEDQTLQAVLSRVAEDDFGDTITTTTTTTATTVDNVVGDDDDVDNGIDNAGLDFSQLEEYINQVDDHHHNHQQNENNLYVDYFTRSIISDNFLLLLDP</sequence>
<dbReference type="Proteomes" id="UP000828236">
    <property type="component" value="Unassembled WGS sequence"/>
</dbReference>
<protein>
    <submittedName>
        <fullName evidence="1">Uncharacterized protein</fullName>
    </submittedName>
</protein>
<comment type="caution">
    <text evidence="1">The sequence shown here is derived from an EMBL/GenBank/DDBJ whole genome shotgun (WGS) entry which is preliminary data.</text>
</comment>
<proteinExistence type="predicted"/>
<reference evidence="1" key="1">
    <citation type="submission" date="2020-06" db="EMBL/GenBank/DDBJ databases">
        <authorList>
            <person name="Ji K."/>
            <person name="Li J."/>
        </authorList>
    </citation>
    <scope>NUCLEOTIDE SEQUENCE</scope>
    <source>
        <strain evidence="1">JKM2019</strain>
        <tissue evidence="1">Whole body</tissue>
    </source>
</reference>
<organism evidence="1">
    <name type="scientific">Dermatophagoides farinae</name>
    <name type="common">American house dust mite</name>
    <dbReference type="NCBI Taxonomy" id="6954"/>
    <lineage>
        <taxon>Eukaryota</taxon>
        <taxon>Metazoa</taxon>
        <taxon>Ecdysozoa</taxon>
        <taxon>Arthropoda</taxon>
        <taxon>Chelicerata</taxon>
        <taxon>Arachnida</taxon>
        <taxon>Acari</taxon>
        <taxon>Acariformes</taxon>
        <taxon>Sarcoptiformes</taxon>
        <taxon>Astigmata</taxon>
        <taxon>Psoroptidia</taxon>
        <taxon>Analgoidea</taxon>
        <taxon>Pyroglyphidae</taxon>
        <taxon>Dermatophagoidinae</taxon>
        <taxon>Dermatophagoides</taxon>
    </lineage>
</organism>
<evidence type="ECO:0000313" key="1">
    <source>
        <dbReference type="EMBL" id="KAH7636566.1"/>
    </source>
</evidence>